<dbReference type="Pfam" id="PF01554">
    <property type="entry name" value="MatE"/>
    <property type="match status" value="2"/>
</dbReference>
<dbReference type="PANTHER" id="PTHR42893">
    <property type="entry name" value="PROTEIN DETOXIFICATION 44, CHLOROPLASTIC-RELATED"/>
    <property type="match status" value="1"/>
</dbReference>
<dbReference type="EMBL" id="CP004350">
    <property type="protein sequence ID" value="AHI19815.1"/>
    <property type="molecule type" value="Genomic_DNA"/>
</dbReference>
<evidence type="ECO:0000256" key="1">
    <source>
        <dbReference type="ARBA" id="ARBA00004141"/>
    </source>
</evidence>
<evidence type="ECO:0000256" key="4">
    <source>
        <dbReference type="ARBA" id="ARBA00022989"/>
    </source>
</evidence>
<protein>
    <submittedName>
        <fullName evidence="7">DNA-damage-inducible protein F</fullName>
    </submittedName>
</protein>
<evidence type="ECO:0000313" key="8">
    <source>
        <dbReference type="Proteomes" id="UP000019226"/>
    </source>
</evidence>
<evidence type="ECO:0000313" key="7">
    <source>
        <dbReference type="EMBL" id="AHI19815.1"/>
    </source>
</evidence>
<feature type="transmembrane region" description="Helical" evidence="6">
    <location>
        <begin position="169"/>
        <end position="188"/>
    </location>
</feature>
<feature type="transmembrane region" description="Helical" evidence="6">
    <location>
        <begin position="94"/>
        <end position="115"/>
    </location>
</feature>
<keyword evidence="3 6" id="KW-0812">Transmembrane</keyword>
<name>A0ABN4CBP0_9CORY</name>
<accession>A0ABN4CBP0</accession>
<feature type="transmembrane region" description="Helical" evidence="6">
    <location>
        <begin position="237"/>
        <end position="260"/>
    </location>
</feature>
<comment type="subcellular location">
    <subcellularLocation>
        <location evidence="1">Membrane</location>
        <topology evidence="1">Multi-pass membrane protein</topology>
    </subcellularLocation>
</comment>
<feature type="transmembrane region" description="Helical" evidence="6">
    <location>
        <begin position="310"/>
        <end position="336"/>
    </location>
</feature>
<feature type="transmembrane region" description="Helical" evidence="6">
    <location>
        <begin position="377"/>
        <end position="400"/>
    </location>
</feature>
<evidence type="ECO:0000256" key="2">
    <source>
        <dbReference type="ARBA" id="ARBA00010199"/>
    </source>
</evidence>
<keyword evidence="5 6" id="KW-0472">Membrane</keyword>
<organism evidence="7 8">
    <name type="scientific">Corynebacterium casei LMG S-19264</name>
    <dbReference type="NCBI Taxonomy" id="1285583"/>
    <lineage>
        <taxon>Bacteria</taxon>
        <taxon>Bacillati</taxon>
        <taxon>Actinomycetota</taxon>
        <taxon>Actinomycetes</taxon>
        <taxon>Mycobacteriales</taxon>
        <taxon>Corynebacteriaceae</taxon>
        <taxon>Corynebacterium</taxon>
    </lineage>
</organism>
<feature type="transmembrane region" description="Helical" evidence="6">
    <location>
        <begin position="49"/>
        <end position="73"/>
    </location>
</feature>
<dbReference type="NCBIfam" id="TIGR00797">
    <property type="entry name" value="matE"/>
    <property type="match status" value="1"/>
</dbReference>
<gene>
    <name evidence="7" type="ORF">CCASEI_06195</name>
</gene>
<proteinExistence type="inferred from homology"/>
<comment type="similarity">
    <text evidence="2">Belongs to the multi antimicrobial extrusion (MATE) (TC 2.A.66.1) family.</text>
</comment>
<dbReference type="Proteomes" id="UP000019226">
    <property type="component" value="Chromosome"/>
</dbReference>
<dbReference type="GeneID" id="82877389"/>
<feature type="transmembrane region" description="Helical" evidence="6">
    <location>
        <begin position="348"/>
        <end position="370"/>
    </location>
</feature>
<dbReference type="CDD" id="cd13136">
    <property type="entry name" value="MATE_DinF_like"/>
    <property type="match status" value="1"/>
</dbReference>
<dbReference type="RefSeq" id="WP_025387459.1">
    <property type="nucleotide sequence ID" value="NZ_CP004350.1"/>
</dbReference>
<dbReference type="InterPro" id="IPR044644">
    <property type="entry name" value="DinF-like"/>
</dbReference>
<keyword evidence="4 6" id="KW-1133">Transmembrane helix</keyword>
<evidence type="ECO:0000256" key="5">
    <source>
        <dbReference type="ARBA" id="ARBA00023136"/>
    </source>
</evidence>
<reference evidence="8" key="1">
    <citation type="submission" date="2013-02" db="EMBL/GenBank/DDBJ databases">
        <title>The complete genome sequence of Corynebacterium casei LMG S-19264 (=DSM 44701).</title>
        <authorList>
            <person name="Ruckert C."/>
            <person name="Albersmeier A."/>
            <person name="Kalinowski J."/>
        </authorList>
    </citation>
    <scope>NUCLEOTIDE SEQUENCE [LARGE SCALE GENOMIC DNA]</scope>
    <source>
        <strain evidence="8">LMG S-19264</strain>
    </source>
</reference>
<evidence type="ECO:0000256" key="3">
    <source>
        <dbReference type="ARBA" id="ARBA00022692"/>
    </source>
</evidence>
<feature type="transmembrane region" description="Helical" evidence="6">
    <location>
        <begin position="194"/>
        <end position="212"/>
    </location>
</feature>
<sequence length="436" mass="45874">MTSSNSNSAEHVSARKVFGLALPALGVLAAMPLYLLLDTAVVGRLGAEQLAALGAAAAVQSVVTTQLTFLSYGTTARSSRLFGSGKKDEAVAEGVQATYVALIVGFALACVMWFFGGQIALWMTGNPETAELTAAWLHVAALAIPITLVEMAGNGWLRGIQDTKKPLYFTLAGLIPGAIAVPIFVHFWGLVGSAWANVLGMGIIAVLFLLELKKQHTVSWRLRPSVIKRQLVLGRDLIIRSASLQVAFLSAAAVAARFGTSPLAAHQVMLQIWNFLTLVLDSLAIAAQTLIGAALGAKSVDTARSAGQKIIGYSVIFSGGLAAVFALGAAFIPRIFTNDEAVLEAMRIPWWIMIAMIVAGGVLFAIDGVLLGAGDAAFLRTITVGSVIVGFLPGILIAYFLDLGLAGIWCGLAAFIGLRTIAVVFRFYSMRWAVVG</sequence>
<feature type="transmembrane region" description="Helical" evidence="6">
    <location>
        <begin position="17"/>
        <end position="37"/>
    </location>
</feature>
<feature type="transmembrane region" description="Helical" evidence="6">
    <location>
        <begin position="272"/>
        <end position="298"/>
    </location>
</feature>
<dbReference type="InterPro" id="IPR002528">
    <property type="entry name" value="MATE_fam"/>
</dbReference>
<evidence type="ECO:0000256" key="6">
    <source>
        <dbReference type="SAM" id="Phobius"/>
    </source>
</evidence>
<dbReference type="PANTHER" id="PTHR42893:SF46">
    <property type="entry name" value="PROTEIN DETOXIFICATION 44, CHLOROPLASTIC"/>
    <property type="match status" value="1"/>
</dbReference>
<feature type="transmembrane region" description="Helical" evidence="6">
    <location>
        <begin position="135"/>
        <end position="157"/>
    </location>
</feature>
<feature type="transmembrane region" description="Helical" evidence="6">
    <location>
        <begin position="406"/>
        <end position="428"/>
    </location>
</feature>
<keyword evidence="8" id="KW-1185">Reference proteome</keyword>